<dbReference type="InterPro" id="IPR050387">
    <property type="entry name" value="Hedgehog_Signaling"/>
</dbReference>
<dbReference type="SMART" id="SM00306">
    <property type="entry name" value="HintN"/>
    <property type="match status" value="1"/>
</dbReference>
<dbReference type="GO" id="GO:0016539">
    <property type="term" value="P:intein-mediated protein splicing"/>
    <property type="evidence" value="ECO:0007669"/>
    <property type="project" value="InterPro"/>
</dbReference>
<reference evidence="3 4" key="1">
    <citation type="journal article" date="2023" name="Nat. Commun.">
        <title>Origin of minicircular mitochondrial genomes in red algae.</title>
        <authorList>
            <person name="Lee Y."/>
            <person name="Cho C.H."/>
            <person name="Lee Y.M."/>
            <person name="Park S.I."/>
            <person name="Yang J.H."/>
            <person name="West J.A."/>
            <person name="Bhattacharya D."/>
            <person name="Yoon H.S."/>
        </authorList>
    </citation>
    <scope>NUCLEOTIDE SEQUENCE [LARGE SCALE GENOMIC DNA]</scope>
    <source>
        <strain evidence="3 4">CCMP1338</strain>
        <tissue evidence="3">Whole cell</tissue>
    </source>
</reference>
<dbReference type="GO" id="GO:0016540">
    <property type="term" value="P:protein autoprocessing"/>
    <property type="evidence" value="ECO:0007669"/>
    <property type="project" value="InterPro"/>
</dbReference>
<dbReference type="CDD" id="cd00081">
    <property type="entry name" value="Hint"/>
    <property type="match status" value="1"/>
</dbReference>
<dbReference type="InterPro" id="IPR036844">
    <property type="entry name" value="Hint_dom_sf"/>
</dbReference>
<feature type="signal peptide" evidence="1">
    <location>
        <begin position="1"/>
        <end position="21"/>
    </location>
</feature>
<evidence type="ECO:0000256" key="1">
    <source>
        <dbReference type="SAM" id="SignalP"/>
    </source>
</evidence>
<dbReference type="InterPro" id="IPR001767">
    <property type="entry name" value="Hedgehog_Hint"/>
</dbReference>
<feature type="domain" description="Hint" evidence="2">
    <location>
        <begin position="114"/>
        <end position="219"/>
    </location>
</feature>
<dbReference type="Gene3D" id="2.170.16.10">
    <property type="entry name" value="Hedgehog/Intein (Hint) domain"/>
    <property type="match status" value="1"/>
</dbReference>
<comment type="caution">
    <text evidence="3">The sequence shown here is derived from an EMBL/GenBank/DDBJ whole genome shotgun (WGS) entry which is preliminary data.</text>
</comment>
<sequence length="309" mass="33957">MKVWVTILVLILCGLSLVAFAEDFDICSYTNSTCDDGEECEDGDNGDCVDLDVDNTFNDIGVRAICQDGEPEGSIQAWNSDSCNGVQVLDETAQEDFCYQVGNNIYIKLFCDDDICFSAFSTVKMADGQMKAVDEVRVGDMVESVDSRGRRTFSEVFLIQHGKQTAVRRLRQIHFNTLDGKASGAITLSNTHLLRVAKDKDAFVPAKSIKAGSKIFVVPETESEATAAVVTKILNVRLPVRNIHTMNDRIVVDGVVASSTTDALPFLLSRVLLAPLKVLHKIGMGNIVQYIDTYSHKLGRTSILKKLLH</sequence>
<evidence type="ECO:0000259" key="2">
    <source>
        <dbReference type="SMART" id="SM00306"/>
    </source>
</evidence>
<proteinExistence type="predicted"/>
<dbReference type="AlphaFoldDB" id="A0AAV8V0L1"/>
<organism evidence="3 4">
    <name type="scientific">Rhodosorus marinus</name>
    <dbReference type="NCBI Taxonomy" id="101924"/>
    <lineage>
        <taxon>Eukaryota</taxon>
        <taxon>Rhodophyta</taxon>
        <taxon>Stylonematophyceae</taxon>
        <taxon>Stylonematales</taxon>
        <taxon>Stylonemataceae</taxon>
        <taxon>Rhodosorus</taxon>
    </lineage>
</organism>
<keyword evidence="1" id="KW-0732">Signal</keyword>
<name>A0AAV8V0L1_9RHOD</name>
<dbReference type="InterPro" id="IPR003587">
    <property type="entry name" value="Hint_dom_N"/>
</dbReference>
<dbReference type="PROSITE" id="PS50817">
    <property type="entry name" value="INTEIN_N_TER"/>
    <property type="match status" value="1"/>
</dbReference>
<dbReference type="PANTHER" id="PTHR11889:SF31">
    <property type="entry name" value="PROTEIN HEDGEHOG"/>
    <property type="match status" value="1"/>
</dbReference>
<keyword evidence="4" id="KW-1185">Reference proteome</keyword>
<feature type="chain" id="PRO_5043809972" description="Hint domain-containing protein" evidence="1">
    <location>
        <begin position="22"/>
        <end position="309"/>
    </location>
</feature>
<accession>A0AAV8V0L1</accession>
<dbReference type="Pfam" id="PF01079">
    <property type="entry name" value="Hint"/>
    <property type="match status" value="1"/>
</dbReference>
<gene>
    <name evidence="3" type="ORF">NDN08_005071</name>
</gene>
<protein>
    <recommendedName>
        <fullName evidence="2">Hint domain-containing protein</fullName>
    </recommendedName>
</protein>
<dbReference type="SUPFAM" id="SSF51294">
    <property type="entry name" value="Hedgehog/intein (Hint) domain"/>
    <property type="match status" value="1"/>
</dbReference>
<evidence type="ECO:0000313" key="4">
    <source>
        <dbReference type="Proteomes" id="UP001157974"/>
    </source>
</evidence>
<dbReference type="EMBL" id="JAMWBK010000001">
    <property type="protein sequence ID" value="KAJ8908361.1"/>
    <property type="molecule type" value="Genomic_DNA"/>
</dbReference>
<evidence type="ECO:0000313" key="3">
    <source>
        <dbReference type="EMBL" id="KAJ8908361.1"/>
    </source>
</evidence>
<dbReference type="PANTHER" id="PTHR11889">
    <property type="entry name" value="HEDGEHOG"/>
    <property type="match status" value="1"/>
</dbReference>
<dbReference type="Proteomes" id="UP001157974">
    <property type="component" value="Unassembled WGS sequence"/>
</dbReference>
<dbReference type="InterPro" id="IPR006141">
    <property type="entry name" value="Intein_N"/>
</dbReference>